<accession>A0A9P6PSC4</accession>
<dbReference type="GO" id="GO:0000785">
    <property type="term" value="C:chromatin"/>
    <property type="evidence" value="ECO:0007669"/>
    <property type="project" value="TreeGrafter"/>
</dbReference>
<dbReference type="EMBL" id="JAAAJB010000795">
    <property type="protein sequence ID" value="KAG0251060.1"/>
    <property type="molecule type" value="Genomic_DNA"/>
</dbReference>
<dbReference type="Proteomes" id="UP000807716">
    <property type="component" value="Unassembled WGS sequence"/>
</dbReference>
<evidence type="ECO:0000259" key="3">
    <source>
        <dbReference type="Pfam" id="PF21761"/>
    </source>
</evidence>
<dbReference type="AlphaFoldDB" id="A0A9P6PSC4"/>
<evidence type="ECO:0000259" key="2">
    <source>
        <dbReference type="Pfam" id="PF03446"/>
    </source>
</evidence>
<dbReference type="InterPro" id="IPR036291">
    <property type="entry name" value="NAD(P)-bd_dom_sf"/>
</dbReference>
<dbReference type="InterPro" id="IPR051265">
    <property type="entry name" value="HIBADH-related_NP60_sf"/>
</dbReference>
<dbReference type="PIRSF" id="PIRSF000103">
    <property type="entry name" value="HIBADH"/>
    <property type="match status" value="1"/>
</dbReference>
<dbReference type="GO" id="GO:0050661">
    <property type="term" value="F:NADP binding"/>
    <property type="evidence" value="ECO:0007669"/>
    <property type="project" value="InterPro"/>
</dbReference>
<dbReference type="SUPFAM" id="SSF51735">
    <property type="entry name" value="NAD(P)-binding Rossmann-fold domains"/>
    <property type="match status" value="1"/>
</dbReference>
<evidence type="ECO:0008006" key="6">
    <source>
        <dbReference type="Google" id="ProtNLM"/>
    </source>
</evidence>
<dbReference type="GO" id="GO:0031491">
    <property type="term" value="F:nucleosome binding"/>
    <property type="evidence" value="ECO:0007669"/>
    <property type="project" value="TreeGrafter"/>
</dbReference>
<gene>
    <name evidence="4" type="ORF">DFQ27_009029</name>
</gene>
<organism evidence="4 5">
    <name type="scientific">Actinomortierella ambigua</name>
    <dbReference type="NCBI Taxonomy" id="1343610"/>
    <lineage>
        <taxon>Eukaryota</taxon>
        <taxon>Fungi</taxon>
        <taxon>Fungi incertae sedis</taxon>
        <taxon>Mucoromycota</taxon>
        <taxon>Mortierellomycotina</taxon>
        <taxon>Mortierellomycetes</taxon>
        <taxon>Mortierellales</taxon>
        <taxon>Mortierellaceae</taxon>
        <taxon>Actinomortierella</taxon>
    </lineage>
</organism>
<dbReference type="InterPro" id="IPR048666">
    <property type="entry name" value="RedAm-like_C"/>
</dbReference>
<dbReference type="Gene3D" id="1.10.1040.10">
    <property type="entry name" value="N-(1-d-carboxylethyl)-l-norvaline Dehydrogenase, domain 2"/>
    <property type="match status" value="1"/>
</dbReference>
<dbReference type="PANTHER" id="PTHR43580">
    <property type="entry name" value="OXIDOREDUCTASE GLYR1-RELATED"/>
    <property type="match status" value="1"/>
</dbReference>
<dbReference type="GO" id="GO:0140673">
    <property type="term" value="P:transcription elongation-coupled chromatin remodeling"/>
    <property type="evidence" value="ECO:0007669"/>
    <property type="project" value="TreeGrafter"/>
</dbReference>
<sequence length="296" mass="31753">MAKSISVFGLGAMGLVLAEVFLKKGYKTTVWNRSPEKAKDLVANGAHLATTVAEGLEASDLIVVCLLNHEAVNTTIKQALPSLKGRTVVNLTNGTSDHAREMSALVIAQGGRYIHGGIMGVPPMVAAGVAFLIYSGPLEVYQSVEQDIALLGTPRHLDAEVGTASLYDLALLSGMYGLFTGFIHAVSLVRSQPGKDKKDINVSEFVNTLLVPWLSHMNEYTKILADQIDADDYSSKSARIVMQIPAIDNIVQQSKANGISPEPIAAIQKLFILANDRGFGNDDLSQLVNHNDAKEN</sequence>
<proteinExistence type="predicted"/>
<evidence type="ECO:0000313" key="4">
    <source>
        <dbReference type="EMBL" id="KAG0251060.1"/>
    </source>
</evidence>
<feature type="domain" description="NADPH-dependent reductive aminase-like C-terminal" evidence="3">
    <location>
        <begin position="161"/>
        <end position="289"/>
    </location>
</feature>
<evidence type="ECO:0000256" key="1">
    <source>
        <dbReference type="ARBA" id="ARBA00023002"/>
    </source>
</evidence>
<dbReference type="GO" id="GO:0003677">
    <property type="term" value="F:DNA binding"/>
    <property type="evidence" value="ECO:0007669"/>
    <property type="project" value="TreeGrafter"/>
</dbReference>
<dbReference type="OrthoDB" id="435038at2759"/>
<dbReference type="InterPro" id="IPR013328">
    <property type="entry name" value="6PGD_dom2"/>
</dbReference>
<dbReference type="Pfam" id="PF03446">
    <property type="entry name" value="NAD_binding_2"/>
    <property type="match status" value="1"/>
</dbReference>
<protein>
    <recommendedName>
        <fullName evidence="6">6-phosphogluconate dehydrogenase NADP-binding domain-containing protein</fullName>
    </recommendedName>
</protein>
<feature type="domain" description="6-phosphogluconate dehydrogenase NADP-binding" evidence="2">
    <location>
        <begin position="5"/>
        <end position="146"/>
    </location>
</feature>
<evidence type="ECO:0000313" key="5">
    <source>
        <dbReference type="Proteomes" id="UP000807716"/>
    </source>
</evidence>
<name>A0A9P6PSC4_9FUNG</name>
<keyword evidence="1" id="KW-0560">Oxidoreductase</keyword>
<comment type="caution">
    <text evidence="4">The sequence shown here is derived from an EMBL/GenBank/DDBJ whole genome shotgun (WGS) entry which is preliminary data.</text>
</comment>
<keyword evidence="5" id="KW-1185">Reference proteome</keyword>
<dbReference type="InterPro" id="IPR015815">
    <property type="entry name" value="HIBADH-related"/>
</dbReference>
<dbReference type="PANTHER" id="PTHR43580:SF2">
    <property type="entry name" value="CYTOKINE-LIKE NUCLEAR FACTOR N-PAC"/>
    <property type="match status" value="1"/>
</dbReference>
<dbReference type="GO" id="GO:0016491">
    <property type="term" value="F:oxidoreductase activity"/>
    <property type="evidence" value="ECO:0007669"/>
    <property type="project" value="UniProtKB-KW"/>
</dbReference>
<reference evidence="4" key="1">
    <citation type="journal article" date="2020" name="Fungal Divers.">
        <title>Resolving the Mortierellaceae phylogeny through synthesis of multi-gene phylogenetics and phylogenomics.</title>
        <authorList>
            <person name="Vandepol N."/>
            <person name="Liber J."/>
            <person name="Desiro A."/>
            <person name="Na H."/>
            <person name="Kennedy M."/>
            <person name="Barry K."/>
            <person name="Grigoriev I.V."/>
            <person name="Miller A.N."/>
            <person name="O'Donnell K."/>
            <person name="Stajich J.E."/>
            <person name="Bonito G."/>
        </authorList>
    </citation>
    <scope>NUCLEOTIDE SEQUENCE</scope>
    <source>
        <strain evidence="4">BC1065</strain>
    </source>
</reference>
<dbReference type="InterPro" id="IPR006115">
    <property type="entry name" value="6PGDH_NADP-bd"/>
</dbReference>
<dbReference type="Pfam" id="PF21761">
    <property type="entry name" value="RedAm-like_C"/>
    <property type="match status" value="1"/>
</dbReference>
<dbReference type="Gene3D" id="3.40.50.720">
    <property type="entry name" value="NAD(P)-binding Rossmann-like Domain"/>
    <property type="match status" value="1"/>
</dbReference>